<dbReference type="KEGG" id="cyc:PCC7424_0963"/>
<dbReference type="RefSeq" id="WP_012598366.1">
    <property type="nucleotide sequence ID" value="NC_011729.1"/>
</dbReference>
<dbReference type="AlphaFoldDB" id="B7KIL3"/>
<gene>
    <name evidence="1" type="ordered locus">PCC7424_0963</name>
</gene>
<accession>B7KIL3</accession>
<proteinExistence type="predicted"/>
<dbReference type="PANTHER" id="PTHR37734:SF1">
    <property type="entry name" value="LARGE RIBOSOMAL RNA SUBUNIT ACCUMULATION PROTEIN YCED HOMOLOG 2, CHLOROPLASTIC"/>
    <property type="match status" value="1"/>
</dbReference>
<dbReference type="InterPro" id="IPR044985">
    <property type="entry name" value="YceD_plant"/>
</dbReference>
<keyword evidence="2" id="KW-1185">Reference proteome</keyword>
<organism evidence="1 2">
    <name type="scientific">Gloeothece citriformis (strain PCC 7424)</name>
    <name type="common">Cyanothece sp. (strain PCC 7424)</name>
    <dbReference type="NCBI Taxonomy" id="65393"/>
    <lineage>
        <taxon>Bacteria</taxon>
        <taxon>Bacillati</taxon>
        <taxon>Cyanobacteriota</taxon>
        <taxon>Cyanophyceae</taxon>
        <taxon>Oscillatoriophycideae</taxon>
        <taxon>Chroococcales</taxon>
        <taxon>Aphanothecaceae</taxon>
        <taxon>Gloeothece</taxon>
        <taxon>Gloeothece citriformis</taxon>
    </lineage>
</organism>
<dbReference type="EMBL" id="CP001291">
    <property type="protein sequence ID" value="ACK69419.1"/>
    <property type="molecule type" value="Genomic_DNA"/>
</dbReference>
<dbReference type="PANTHER" id="PTHR37734">
    <property type="entry name" value="LARGE RIBOSOMAL RNA SUBUNIT ACCUMULATION PROTEIN YCED HOMOLOG 2, CHLOROPLASTIC"/>
    <property type="match status" value="1"/>
</dbReference>
<dbReference type="Proteomes" id="UP000002384">
    <property type="component" value="Chromosome"/>
</dbReference>
<reference evidence="2" key="1">
    <citation type="journal article" date="2011" name="MBio">
        <title>Novel metabolic attributes of the genus Cyanothece, comprising a group of unicellular nitrogen-fixing Cyanobacteria.</title>
        <authorList>
            <person name="Bandyopadhyay A."/>
            <person name="Elvitigala T."/>
            <person name="Welsh E."/>
            <person name="Stockel J."/>
            <person name="Liberton M."/>
            <person name="Min H."/>
            <person name="Sherman L.A."/>
            <person name="Pakrasi H.B."/>
        </authorList>
    </citation>
    <scope>NUCLEOTIDE SEQUENCE [LARGE SCALE GENOMIC DNA]</scope>
    <source>
        <strain evidence="2">PCC 7424</strain>
    </source>
</reference>
<dbReference type="Pfam" id="PF02620">
    <property type="entry name" value="YceD"/>
    <property type="match status" value="1"/>
</dbReference>
<dbReference type="eggNOG" id="COG1399">
    <property type="taxonomic scope" value="Bacteria"/>
</dbReference>
<protein>
    <recommendedName>
        <fullName evidence="3">Metal-binding protein</fullName>
    </recommendedName>
</protein>
<evidence type="ECO:0000313" key="1">
    <source>
        <dbReference type="EMBL" id="ACK69419.1"/>
    </source>
</evidence>
<name>B7KIL3_GLOC7</name>
<dbReference type="OrthoDB" id="9786554at2"/>
<sequence length="167" mass="19194">MDVIYIPNLLKVKDKTKEIHFEEFIPGLDTLTPIRGKLRVRHGGNFLEVAVVAETIMTLTCDRCLKQYNHRLTLNTSELIWLDKNASTPQSYPQEREISWDDLSESLSPDGEFDLQNWLYEQLSLNLPLRRLCSNNCEQPVTSASQAESNVDSRWAALESLKQQLSQ</sequence>
<evidence type="ECO:0008006" key="3">
    <source>
        <dbReference type="Google" id="ProtNLM"/>
    </source>
</evidence>
<dbReference type="InterPro" id="IPR003772">
    <property type="entry name" value="YceD"/>
</dbReference>
<evidence type="ECO:0000313" key="2">
    <source>
        <dbReference type="Proteomes" id="UP000002384"/>
    </source>
</evidence>
<dbReference type="HOGENOM" id="CLU_135680_0_0_3"/>
<dbReference type="STRING" id="65393.PCC7424_0963"/>